<feature type="transmembrane region" description="Helical" evidence="7">
    <location>
        <begin position="33"/>
        <end position="54"/>
    </location>
</feature>
<evidence type="ECO:0000313" key="9">
    <source>
        <dbReference type="EMBL" id="MDC7228001.1"/>
    </source>
</evidence>
<comment type="subcellular location">
    <subcellularLocation>
        <location evidence="1">Cell membrane</location>
        <topology evidence="1">Multi-pass membrane protein</topology>
    </subcellularLocation>
</comment>
<evidence type="ECO:0000256" key="1">
    <source>
        <dbReference type="ARBA" id="ARBA00004651"/>
    </source>
</evidence>
<keyword evidence="3 7" id="KW-0812">Transmembrane</keyword>
<keyword evidence="5 7" id="KW-0472">Membrane</keyword>
<keyword evidence="4 7" id="KW-1133">Transmembrane helix</keyword>
<comment type="caution">
    <text evidence="9">The sequence shown here is derived from an EMBL/GenBank/DDBJ whole genome shotgun (WGS) entry which is preliminary data.</text>
</comment>
<protein>
    <submittedName>
        <fullName evidence="9">Wzz/FepE/Etk N-terminal domain-containing protein</fullName>
    </submittedName>
</protein>
<keyword evidence="2" id="KW-1003">Cell membrane</keyword>
<feature type="transmembrane region" description="Helical" evidence="7">
    <location>
        <begin position="367"/>
        <end position="390"/>
    </location>
</feature>
<feature type="domain" description="Polysaccharide chain length determinant N-terminal" evidence="8">
    <location>
        <begin position="16"/>
        <end position="56"/>
    </location>
</feature>
<gene>
    <name evidence="9" type="ORF">PQJ61_14655</name>
</gene>
<sequence length="405" mass="45444">MSDSNGVQPVIYEEGEIDLLELLSVLLHNKWKIIIITLIGAVGSVLFSIGSLLLPPNISYLPNLYSSSAKLLISDDSSSSLIPSSMTSIASLAGINVGGGSSYGLLAVELAKSNPIVDVVVEEFDIVKRYDINKYPIASSREEIRDRLSVELDEDTGVLSISYIDWEPEFSMNFVNRVVELLDDRFSSIGINKNLNQKQLLEEKLMRVNAGIAQLEGEIKAFQQQYGVFSIEQLAEVQIGGLAELKSQLILKELEIKTYTQFARIDDPVVNRMKSERDNLENLIKQMEVGHEPGGYSDLGPSMEDIPDIALEYSHLERELLVQVEIYKLLVQELEMTKLKVEGEGPIFQVLELGQIADKKNKPRRSIICIVVTMVAFIISVIFILVQNYWKNILNDPERIDKLRK</sequence>
<evidence type="ECO:0000256" key="2">
    <source>
        <dbReference type="ARBA" id="ARBA00022475"/>
    </source>
</evidence>
<accession>A0AAJ1MLL8</accession>
<evidence type="ECO:0000256" key="7">
    <source>
        <dbReference type="SAM" id="Phobius"/>
    </source>
</evidence>
<dbReference type="InterPro" id="IPR050445">
    <property type="entry name" value="Bact_polysacc_biosynth/exp"/>
</dbReference>
<proteinExistence type="predicted"/>
<feature type="coiled-coil region" evidence="6">
    <location>
        <begin position="198"/>
        <end position="225"/>
    </location>
</feature>
<dbReference type="PANTHER" id="PTHR32309:SF13">
    <property type="entry name" value="FERRIC ENTEROBACTIN TRANSPORT PROTEIN FEPE"/>
    <property type="match status" value="1"/>
</dbReference>
<evidence type="ECO:0000256" key="4">
    <source>
        <dbReference type="ARBA" id="ARBA00022989"/>
    </source>
</evidence>
<reference evidence="9 10" key="1">
    <citation type="submission" date="2022-12" db="EMBL/GenBank/DDBJ databases">
        <title>Metagenome assembled genome from gulf of manar.</title>
        <authorList>
            <person name="Kohli P."/>
            <person name="Pk S."/>
            <person name="Venkata Ramana C."/>
            <person name="Sasikala C."/>
        </authorList>
    </citation>
    <scope>NUCLEOTIDE SEQUENCE [LARGE SCALE GENOMIC DNA]</scope>
    <source>
        <strain evidence="9">JB008</strain>
    </source>
</reference>
<dbReference type="PANTHER" id="PTHR32309">
    <property type="entry name" value="TYROSINE-PROTEIN KINASE"/>
    <property type="match status" value="1"/>
</dbReference>
<dbReference type="Proteomes" id="UP001221217">
    <property type="component" value="Unassembled WGS sequence"/>
</dbReference>
<organism evidence="9 10">
    <name type="scientific">Candidatus Thalassospirochaeta sargassi</name>
    <dbReference type="NCBI Taxonomy" id="3119039"/>
    <lineage>
        <taxon>Bacteria</taxon>
        <taxon>Pseudomonadati</taxon>
        <taxon>Spirochaetota</taxon>
        <taxon>Spirochaetia</taxon>
        <taxon>Spirochaetales</taxon>
        <taxon>Spirochaetaceae</taxon>
        <taxon>Candidatus Thalassospirochaeta</taxon>
    </lineage>
</organism>
<keyword evidence="6" id="KW-0175">Coiled coil</keyword>
<dbReference type="EMBL" id="JAQQAL010000038">
    <property type="protein sequence ID" value="MDC7228001.1"/>
    <property type="molecule type" value="Genomic_DNA"/>
</dbReference>
<evidence type="ECO:0000313" key="10">
    <source>
        <dbReference type="Proteomes" id="UP001221217"/>
    </source>
</evidence>
<dbReference type="Pfam" id="PF02706">
    <property type="entry name" value="Wzz"/>
    <property type="match status" value="1"/>
</dbReference>
<dbReference type="GO" id="GO:0004713">
    <property type="term" value="F:protein tyrosine kinase activity"/>
    <property type="evidence" value="ECO:0007669"/>
    <property type="project" value="TreeGrafter"/>
</dbReference>
<evidence type="ECO:0000256" key="3">
    <source>
        <dbReference type="ARBA" id="ARBA00022692"/>
    </source>
</evidence>
<evidence type="ECO:0000256" key="5">
    <source>
        <dbReference type="ARBA" id="ARBA00023136"/>
    </source>
</evidence>
<name>A0AAJ1MLL8_9SPIO</name>
<dbReference type="GO" id="GO:0005886">
    <property type="term" value="C:plasma membrane"/>
    <property type="evidence" value="ECO:0007669"/>
    <property type="project" value="UniProtKB-SubCell"/>
</dbReference>
<dbReference type="InterPro" id="IPR003856">
    <property type="entry name" value="LPS_length_determ_N"/>
</dbReference>
<evidence type="ECO:0000256" key="6">
    <source>
        <dbReference type="SAM" id="Coils"/>
    </source>
</evidence>
<evidence type="ECO:0000259" key="8">
    <source>
        <dbReference type="Pfam" id="PF02706"/>
    </source>
</evidence>
<dbReference type="AlphaFoldDB" id="A0AAJ1MLL8"/>